<gene>
    <name evidence="2" type="ORF">HUJ06_001605</name>
</gene>
<organism evidence="2 3">
    <name type="scientific">Nelumbo nucifera</name>
    <name type="common">Sacred lotus</name>
    <dbReference type="NCBI Taxonomy" id="4432"/>
    <lineage>
        <taxon>Eukaryota</taxon>
        <taxon>Viridiplantae</taxon>
        <taxon>Streptophyta</taxon>
        <taxon>Embryophyta</taxon>
        <taxon>Tracheophyta</taxon>
        <taxon>Spermatophyta</taxon>
        <taxon>Magnoliopsida</taxon>
        <taxon>Proteales</taxon>
        <taxon>Nelumbonaceae</taxon>
        <taxon>Nelumbo</taxon>
    </lineage>
</organism>
<dbReference type="AlphaFoldDB" id="A0A822ZIS7"/>
<reference evidence="2 3" key="1">
    <citation type="journal article" date="2020" name="Mol. Biol. Evol.">
        <title>Distinct Expression and Methylation Patterns for Genes with Different Fates following a Single Whole-Genome Duplication in Flowering Plants.</title>
        <authorList>
            <person name="Shi T."/>
            <person name="Rahmani R.S."/>
            <person name="Gugger P.F."/>
            <person name="Wang M."/>
            <person name="Li H."/>
            <person name="Zhang Y."/>
            <person name="Li Z."/>
            <person name="Wang Q."/>
            <person name="Van de Peer Y."/>
            <person name="Marchal K."/>
            <person name="Chen J."/>
        </authorList>
    </citation>
    <scope>NUCLEOTIDE SEQUENCE [LARGE SCALE GENOMIC DNA]</scope>
    <source>
        <tissue evidence="2">Leaf</tissue>
    </source>
</reference>
<accession>A0A822ZIS7</accession>
<dbReference type="EMBL" id="DUZY01000006">
    <property type="protein sequence ID" value="DAD43375.1"/>
    <property type="molecule type" value="Genomic_DNA"/>
</dbReference>
<name>A0A822ZIS7_NELNU</name>
<keyword evidence="3" id="KW-1185">Reference proteome</keyword>
<feature type="region of interest" description="Disordered" evidence="1">
    <location>
        <begin position="62"/>
        <end position="91"/>
    </location>
</feature>
<evidence type="ECO:0000256" key="1">
    <source>
        <dbReference type="SAM" id="MobiDB-lite"/>
    </source>
</evidence>
<dbReference type="Proteomes" id="UP000607653">
    <property type="component" value="Unassembled WGS sequence"/>
</dbReference>
<evidence type="ECO:0000313" key="3">
    <source>
        <dbReference type="Proteomes" id="UP000607653"/>
    </source>
</evidence>
<comment type="caution">
    <text evidence="2">The sequence shown here is derived from an EMBL/GenBank/DDBJ whole genome shotgun (WGS) entry which is preliminary data.</text>
</comment>
<proteinExistence type="predicted"/>
<protein>
    <submittedName>
        <fullName evidence="2">Uncharacterized protein</fullName>
    </submittedName>
</protein>
<evidence type="ECO:0000313" key="2">
    <source>
        <dbReference type="EMBL" id="DAD43375.1"/>
    </source>
</evidence>
<sequence>MKREGKFECDDNCCVIESSSDDGAHGDEYGEEWHGDADGLEIEGDVANEGFESECDELDVKGDVSNDDGGGVQDNGVQCDTSVDGEVNKGGNEVTTVLSDYEPASDCDSPCDDEYGFRRGKDSAKGPYEFDFSKLKFLVDMVFANVKEFREAL</sequence>